<keyword evidence="1" id="KW-0732">Signal</keyword>
<reference evidence="2 3" key="1">
    <citation type="journal article" date="2014" name="Int. J. Syst. Evol. Microbiol.">
        <title>Bradyrhizobium ottawaense sp. nov., a symbiotic nitrogen fixing bacterium from root nodules of soybeans in Canada.</title>
        <authorList>
            <person name="Yu X."/>
            <person name="Cloutier S."/>
            <person name="Tambong J.T."/>
            <person name="Bromfield E.S."/>
        </authorList>
    </citation>
    <scope>NUCLEOTIDE SEQUENCE [LARGE SCALE GENOMIC DNA]</scope>
    <source>
        <strain evidence="2 3">OO99</strain>
    </source>
</reference>
<accession>A0A2U8PG34</accession>
<evidence type="ECO:0000256" key="1">
    <source>
        <dbReference type="SAM" id="SignalP"/>
    </source>
</evidence>
<dbReference type="EMBL" id="CP029425">
    <property type="protein sequence ID" value="AWL96735.1"/>
    <property type="molecule type" value="Genomic_DNA"/>
</dbReference>
<evidence type="ECO:0000313" key="2">
    <source>
        <dbReference type="EMBL" id="AWL96735.1"/>
    </source>
</evidence>
<name>A0A2U8PG34_9BRAD</name>
<reference evidence="2 3" key="2">
    <citation type="journal article" date="2017" name="Syst. Appl. Microbiol.">
        <title>Soybeans inoculated with root zone soils of Canadian native legumes harbour diverse and novel Bradyrhizobium spp. that possess agricultural potential.</title>
        <authorList>
            <person name="Bromfield E.S.P."/>
            <person name="Cloutier S."/>
            <person name="Tambong J.T."/>
            <person name="Tran Thi T.V."/>
        </authorList>
    </citation>
    <scope>NUCLEOTIDE SEQUENCE [LARGE SCALE GENOMIC DNA]</scope>
    <source>
        <strain evidence="2 3">OO99</strain>
    </source>
</reference>
<feature type="chain" id="PRO_5016144814" description="Secreted protein" evidence="1">
    <location>
        <begin position="24"/>
        <end position="64"/>
    </location>
</feature>
<proteinExistence type="predicted"/>
<dbReference type="AlphaFoldDB" id="A0A2U8PG34"/>
<gene>
    <name evidence="2" type="ORF">CIT37_34860</name>
</gene>
<protein>
    <recommendedName>
        <fullName evidence="4">Secreted protein</fullName>
    </recommendedName>
</protein>
<evidence type="ECO:0000313" key="3">
    <source>
        <dbReference type="Proteomes" id="UP000215703"/>
    </source>
</evidence>
<feature type="signal peptide" evidence="1">
    <location>
        <begin position="1"/>
        <end position="23"/>
    </location>
</feature>
<organism evidence="2 3">
    <name type="scientific">Bradyrhizobium ottawaense</name>
    <dbReference type="NCBI Taxonomy" id="931866"/>
    <lineage>
        <taxon>Bacteria</taxon>
        <taxon>Pseudomonadati</taxon>
        <taxon>Pseudomonadota</taxon>
        <taxon>Alphaproteobacteria</taxon>
        <taxon>Hyphomicrobiales</taxon>
        <taxon>Nitrobacteraceae</taxon>
        <taxon>Bradyrhizobium</taxon>
    </lineage>
</organism>
<dbReference type="Proteomes" id="UP000215703">
    <property type="component" value="Chromosome"/>
</dbReference>
<sequence>MNVLQKIFAMPACICTLALFVHGLWEATAEPAVVSAAGMQGLRCNNRGSKGQGFHTFVPLYIGL</sequence>
<evidence type="ECO:0008006" key="4">
    <source>
        <dbReference type="Google" id="ProtNLM"/>
    </source>
</evidence>